<sequence length="209" mass="21920">MRTRIISAVLLTVGVGGVAACQPTDGSKADGTSAPTAAASTPKDDKPTAAERKTVPDFVGMGLQSAQDKAQKQGFRSLRSHDSLGRDRHQILDRDWKVCSQNMRAGTTAGTDTTLDFGSVKLAETCPSKDVAAPSTAGGKIPDFTGKSVKAARAALDPGTSFTVKDASDARRWILVESNWKVCTQSPAAGTALRGRPVELTAVKFDEPC</sequence>
<organism evidence="4 5">
    <name type="scientific">Streptomyces kaempferi</name>
    <dbReference type="NCBI Taxonomy" id="333725"/>
    <lineage>
        <taxon>Bacteria</taxon>
        <taxon>Bacillati</taxon>
        <taxon>Actinomycetota</taxon>
        <taxon>Actinomycetes</taxon>
        <taxon>Kitasatosporales</taxon>
        <taxon>Streptomycetaceae</taxon>
        <taxon>Streptomyces</taxon>
    </lineage>
</organism>
<accession>A0ABW3XD96</accession>
<dbReference type="Proteomes" id="UP001597058">
    <property type="component" value="Unassembled WGS sequence"/>
</dbReference>
<dbReference type="SMART" id="SM00740">
    <property type="entry name" value="PASTA"/>
    <property type="match status" value="2"/>
</dbReference>
<dbReference type="EMBL" id="JBHTMM010000017">
    <property type="protein sequence ID" value="MFD1307320.1"/>
    <property type="molecule type" value="Genomic_DNA"/>
</dbReference>
<feature type="signal peptide" evidence="2">
    <location>
        <begin position="1"/>
        <end position="20"/>
    </location>
</feature>
<comment type="caution">
    <text evidence="4">The sequence shown here is derived from an EMBL/GenBank/DDBJ whole genome shotgun (WGS) entry which is preliminary data.</text>
</comment>
<feature type="compositionally biased region" description="Low complexity" evidence="1">
    <location>
        <begin position="32"/>
        <end position="41"/>
    </location>
</feature>
<feature type="domain" description="PASTA" evidence="3">
    <location>
        <begin position="135"/>
        <end position="204"/>
    </location>
</feature>
<evidence type="ECO:0000313" key="5">
    <source>
        <dbReference type="Proteomes" id="UP001597058"/>
    </source>
</evidence>
<dbReference type="PROSITE" id="PS51178">
    <property type="entry name" value="PASTA"/>
    <property type="match status" value="1"/>
</dbReference>
<reference evidence="5" key="1">
    <citation type="journal article" date="2019" name="Int. J. Syst. Evol. Microbiol.">
        <title>The Global Catalogue of Microorganisms (GCM) 10K type strain sequencing project: providing services to taxonomists for standard genome sequencing and annotation.</title>
        <authorList>
            <consortium name="The Broad Institute Genomics Platform"/>
            <consortium name="The Broad Institute Genome Sequencing Center for Infectious Disease"/>
            <person name="Wu L."/>
            <person name="Ma J."/>
        </authorList>
    </citation>
    <scope>NUCLEOTIDE SEQUENCE [LARGE SCALE GENOMIC DNA]</scope>
    <source>
        <strain evidence="5">CGMCC 4.7020</strain>
    </source>
</reference>
<evidence type="ECO:0000259" key="3">
    <source>
        <dbReference type="PROSITE" id="PS51178"/>
    </source>
</evidence>
<dbReference type="Gene3D" id="3.30.10.20">
    <property type="match status" value="2"/>
</dbReference>
<evidence type="ECO:0000256" key="2">
    <source>
        <dbReference type="SAM" id="SignalP"/>
    </source>
</evidence>
<gene>
    <name evidence="4" type="ORF">ACFQ5X_15870</name>
</gene>
<evidence type="ECO:0000256" key="1">
    <source>
        <dbReference type="SAM" id="MobiDB-lite"/>
    </source>
</evidence>
<dbReference type="PROSITE" id="PS51257">
    <property type="entry name" value="PROKAR_LIPOPROTEIN"/>
    <property type="match status" value="1"/>
</dbReference>
<keyword evidence="2" id="KW-0732">Signal</keyword>
<dbReference type="CDD" id="cd06577">
    <property type="entry name" value="PASTA_pknB"/>
    <property type="match status" value="1"/>
</dbReference>
<dbReference type="InterPro" id="IPR005543">
    <property type="entry name" value="PASTA_dom"/>
</dbReference>
<protein>
    <submittedName>
        <fullName evidence="4">PASTA domain-containing protein</fullName>
    </submittedName>
</protein>
<keyword evidence="5" id="KW-1185">Reference proteome</keyword>
<feature type="compositionally biased region" description="Basic and acidic residues" evidence="1">
    <location>
        <begin position="42"/>
        <end position="51"/>
    </location>
</feature>
<dbReference type="RefSeq" id="WP_329525650.1">
    <property type="nucleotide sequence ID" value="NZ_JBHSKH010000074.1"/>
</dbReference>
<proteinExistence type="predicted"/>
<name>A0ABW3XD96_9ACTN</name>
<feature type="region of interest" description="Disordered" evidence="1">
    <location>
        <begin position="23"/>
        <end position="51"/>
    </location>
</feature>
<feature type="chain" id="PRO_5046282337" evidence="2">
    <location>
        <begin position="21"/>
        <end position="209"/>
    </location>
</feature>
<evidence type="ECO:0000313" key="4">
    <source>
        <dbReference type="EMBL" id="MFD1307320.1"/>
    </source>
</evidence>